<evidence type="ECO:0000313" key="1">
    <source>
        <dbReference type="EMBL" id="KAF1918503.1"/>
    </source>
</evidence>
<dbReference type="Proteomes" id="UP000800096">
    <property type="component" value="Unassembled WGS sequence"/>
</dbReference>
<organism evidence="1 2">
    <name type="scientific">Ampelomyces quisqualis</name>
    <name type="common">Powdery mildew agent</name>
    <dbReference type="NCBI Taxonomy" id="50730"/>
    <lineage>
        <taxon>Eukaryota</taxon>
        <taxon>Fungi</taxon>
        <taxon>Dikarya</taxon>
        <taxon>Ascomycota</taxon>
        <taxon>Pezizomycotina</taxon>
        <taxon>Dothideomycetes</taxon>
        <taxon>Pleosporomycetidae</taxon>
        <taxon>Pleosporales</taxon>
        <taxon>Pleosporineae</taxon>
        <taxon>Phaeosphaeriaceae</taxon>
        <taxon>Ampelomyces</taxon>
    </lineage>
</organism>
<protein>
    <submittedName>
        <fullName evidence="1">Uncharacterized protein</fullName>
    </submittedName>
</protein>
<keyword evidence="2" id="KW-1185">Reference proteome</keyword>
<evidence type="ECO:0000313" key="2">
    <source>
        <dbReference type="Proteomes" id="UP000800096"/>
    </source>
</evidence>
<proteinExistence type="predicted"/>
<gene>
    <name evidence="1" type="ORF">BDU57DRAFT_201496</name>
</gene>
<name>A0A6A5QSR8_AMPQU</name>
<dbReference type="EMBL" id="ML979134">
    <property type="protein sequence ID" value="KAF1918503.1"/>
    <property type="molecule type" value="Genomic_DNA"/>
</dbReference>
<accession>A0A6A5QSR8</accession>
<dbReference type="AlphaFoldDB" id="A0A6A5QSR8"/>
<reference evidence="1" key="1">
    <citation type="journal article" date="2020" name="Stud. Mycol.">
        <title>101 Dothideomycetes genomes: a test case for predicting lifestyles and emergence of pathogens.</title>
        <authorList>
            <person name="Haridas S."/>
            <person name="Albert R."/>
            <person name="Binder M."/>
            <person name="Bloem J."/>
            <person name="Labutti K."/>
            <person name="Salamov A."/>
            <person name="Andreopoulos B."/>
            <person name="Baker S."/>
            <person name="Barry K."/>
            <person name="Bills G."/>
            <person name="Bluhm B."/>
            <person name="Cannon C."/>
            <person name="Castanera R."/>
            <person name="Culley D."/>
            <person name="Daum C."/>
            <person name="Ezra D."/>
            <person name="Gonzalez J."/>
            <person name="Henrissat B."/>
            <person name="Kuo A."/>
            <person name="Liang C."/>
            <person name="Lipzen A."/>
            <person name="Lutzoni F."/>
            <person name="Magnuson J."/>
            <person name="Mondo S."/>
            <person name="Nolan M."/>
            <person name="Ohm R."/>
            <person name="Pangilinan J."/>
            <person name="Park H.-J."/>
            <person name="Ramirez L."/>
            <person name="Alfaro M."/>
            <person name="Sun H."/>
            <person name="Tritt A."/>
            <person name="Yoshinaga Y."/>
            <person name="Zwiers L.-H."/>
            <person name="Turgeon B."/>
            <person name="Goodwin S."/>
            <person name="Spatafora J."/>
            <person name="Crous P."/>
            <person name="Grigoriev I."/>
        </authorList>
    </citation>
    <scope>NUCLEOTIDE SEQUENCE</scope>
    <source>
        <strain evidence="1">HMLAC05119</strain>
    </source>
</reference>
<sequence length="184" mass="20307">MFRVACISLNLSKPLLQAKPLPNDTPGLSHREQQIPRRVRSMHYREPKQGCRCNTNRPRVTAGIFSVVTCCTTLANRLYCVSVPSWYHDLYLPIARDTAPLAMVRGLQASNIHRILQDAAAIVLHSSHVTEFIPDKSLPAACLLTRSLHSIHVHIGICRTVGLQPIMSQSENTTSIGHGTLGSP</sequence>